<feature type="compositionally biased region" description="Low complexity" evidence="1">
    <location>
        <begin position="99"/>
        <end position="109"/>
    </location>
</feature>
<sequence length="427" mass="47758">MVSQSNRYKIAKQFSEAIAQSEYIFNTLDNYIFNWLEGTRPHRRQRCSSQPLSCSTRQRYTTEPCSKSIPNMLIGITKKRKRGTQPSTPQNLSSFPVDSNGSPSAASSGSILLPSYDNSSIPRASSSSCKGSLVESPLYRTSNLRQNGVYIEYMGRNAPDAIHALGAGMGKRRMSPEPSDEQVEVNLLYQRMRHGCEEELVQDYIEQEVFPSLSHEPRVAQSKKVSMYRDFVPSRPTPSNAHVSQPKPDALYGYSEDCAFEEKHRVALDGLPARLSGTPSGLILPFLIIEYKGEGPCSNGNLWVAENQCIGAASTCVNIAQHLNKALNDTSCHPGPVQQVDHATFSVAMSNRSATLFISWQAENLGFYTKEVNSFALSRPEQFRDFRRHMRNIVDWGANQRLLDIHNCLEVLLEGQRLQATLAQNSW</sequence>
<evidence type="ECO:0000313" key="3">
    <source>
        <dbReference type="EMBL" id="CEJ83784.1"/>
    </source>
</evidence>
<protein>
    <recommendedName>
        <fullName evidence="2">DUF7924 domain-containing protein</fullName>
    </recommendedName>
</protein>
<dbReference type="AlphaFoldDB" id="A0A0A1SS42"/>
<dbReference type="Proteomes" id="UP000039046">
    <property type="component" value="Unassembled WGS sequence"/>
</dbReference>
<feature type="domain" description="DUF7924" evidence="2">
    <location>
        <begin position="192"/>
        <end position="407"/>
    </location>
</feature>
<dbReference type="EMBL" id="CDHN01000002">
    <property type="protein sequence ID" value="CEJ83784.1"/>
    <property type="molecule type" value="Genomic_DNA"/>
</dbReference>
<accession>A0A0A1SS42</accession>
<dbReference type="OrthoDB" id="5426775at2759"/>
<dbReference type="PANTHER" id="PTHR42470:SF1">
    <property type="entry name" value="VAST DOMAIN-CONTAINING PROTEIN"/>
    <property type="match status" value="1"/>
</dbReference>
<dbReference type="PANTHER" id="PTHR42470">
    <property type="entry name" value="VAST DOMAIN-CONTAINING PROTEIN"/>
    <property type="match status" value="1"/>
</dbReference>
<evidence type="ECO:0000259" key="2">
    <source>
        <dbReference type="Pfam" id="PF25545"/>
    </source>
</evidence>
<dbReference type="InterPro" id="IPR057684">
    <property type="entry name" value="DUF7924"/>
</dbReference>
<dbReference type="Pfam" id="PF25545">
    <property type="entry name" value="DUF7924"/>
    <property type="match status" value="1"/>
</dbReference>
<feature type="region of interest" description="Disordered" evidence="1">
    <location>
        <begin position="78"/>
        <end position="109"/>
    </location>
</feature>
<organism evidence="3 4">
    <name type="scientific">[Torrubiella] hemipterigena</name>
    <dbReference type="NCBI Taxonomy" id="1531966"/>
    <lineage>
        <taxon>Eukaryota</taxon>
        <taxon>Fungi</taxon>
        <taxon>Dikarya</taxon>
        <taxon>Ascomycota</taxon>
        <taxon>Pezizomycotina</taxon>
        <taxon>Sordariomycetes</taxon>
        <taxon>Hypocreomycetidae</taxon>
        <taxon>Hypocreales</taxon>
        <taxon>Clavicipitaceae</taxon>
        <taxon>Clavicipitaceae incertae sedis</taxon>
        <taxon>'Torrubiella' clade</taxon>
    </lineage>
</organism>
<evidence type="ECO:0000313" key="4">
    <source>
        <dbReference type="Proteomes" id="UP000039046"/>
    </source>
</evidence>
<evidence type="ECO:0000256" key="1">
    <source>
        <dbReference type="SAM" id="MobiDB-lite"/>
    </source>
</evidence>
<keyword evidence="4" id="KW-1185">Reference proteome</keyword>
<name>A0A0A1SS42_9HYPO</name>
<feature type="compositionally biased region" description="Polar residues" evidence="1">
    <location>
        <begin position="84"/>
        <end position="97"/>
    </location>
</feature>
<proteinExistence type="predicted"/>
<reference evidence="3 4" key="1">
    <citation type="journal article" date="2015" name="Genome Announc.">
        <title>Draft Genome Sequence and Gene Annotation of the Entomopathogenic Fungus Verticillium hemipterigenum.</title>
        <authorList>
            <person name="Horn F."/>
            <person name="Habel A."/>
            <person name="Scharf D.H."/>
            <person name="Dworschak J."/>
            <person name="Brakhage A.A."/>
            <person name="Guthke R."/>
            <person name="Hertweck C."/>
            <person name="Linde J."/>
        </authorList>
    </citation>
    <scope>NUCLEOTIDE SEQUENCE [LARGE SCALE GENOMIC DNA]</scope>
</reference>
<dbReference type="STRING" id="1531966.A0A0A1SS42"/>
<dbReference type="HOGENOM" id="CLU_036509_0_0_1"/>
<gene>
    <name evidence="3" type="ORF">VHEMI03257</name>
</gene>